<dbReference type="InterPro" id="IPR021253">
    <property type="entry name" value="ZrgA-like"/>
</dbReference>
<reference evidence="3" key="1">
    <citation type="journal article" date="2019" name="Int. J. Syst. Evol. Microbiol.">
        <title>The Global Catalogue of Microorganisms (GCM) 10K type strain sequencing project: providing services to taxonomists for standard genome sequencing and annotation.</title>
        <authorList>
            <consortium name="The Broad Institute Genomics Platform"/>
            <consortium name="The Broad Institute Genome Sequencing Center for Infectious Disease"/>
            <person name="Wu L."/>
            <person name="Ma J."/>
        </authorList>
    </citation>
    <scope>NUCLEOTIDE SEQUENCE [LARGE SCALE GENOMIC DNA]</scope>
    <source>
        <strain evidence="3">KCTC 12848</strain>
    </source>
</reference>
<evidence type="ECO:0000313" key="2">
    <source>
        <dbReference type="EMBL" id="MFD2312137.1"/>
    </source>
</evidence>
<dbReference type="Pfam" id="PF10986">
    <property type="entry name" value="ZrgA"/>
    <property type="match status" value="1"/>
</dbReference>
<proteinExistence type="predicted"/>
<feature type="chain" id="PRO_5046480072" evidence="1">
    <location>
        <begin position="19"/>
        <end position="169"/>
    </location>
</feature>
<evidence type="ECO:0000313" key="3">
    <source>
        <dbReference type="Proteomes" id="UP001597425"/>
    </source>
</evidence>
<evidence type="ECO:0000256" key="1">
    <source>
        <dbReference type="SAM" id="SignalP"/>
    </source>
</evidence>
<sequence>MDLRVIFILTLVFAGAAAADGGAHVHGEARLDIAAEADSVYIEFESPAANLVGFEHAPQNSPQRRALRQAARTLAGAEDWLRFAGADCHLQEAGVEAPHGEKEETRHRAHFSFHASYHFQCDNLAQLDSVAVALFASFPGIHEIAVQWLAPGRQGAVSLTAQDNELQLK</sequence>
<accession>A0ABW5EF84</accession>
<keyword evidence="1" id="KW-0732">Signal</keyword>
<protein>
    <submittedName>
        <fullName evidence="2">DUF2796 domain-containing protein</fullName>
    </submittedName>
</protein>
<keyword evidence="3" id="KW-1185">Reference proteome</keyword>
<dbReference type="Proteomes" id="UP001597425">
    <property type="component" value="Unassembled WGS sequence"/>
</dbReference>
<dbReference type="RefSeq" id="WP_265722997.1">
    <property type="nucleotide sequence ID" value="NZ_JAPIVK010000034.1"/>
</dbReference>
<organism evidence="2 3">
    <name type="scientific">Microbulbifer halophilus</name>
    <dbReference type="NCBI Taxonomy" id="453963"/>
    <lineage>
        <taxon>Bacteria</taxon>
        <taxon>Pseudomonadati</taxon>
        <taxon>Pseudomonadota</taxon>
        <taxon>Gammaproteobacteria</taxon>
        <taxon>Cellvibrionales</taxon>
        <taxon>Microbulbiferaceae</taxon>
        <taxon>Microbulbifer</taxon>
    </lineage>
</organism>
<name>A0ABW5EF84_9GAMM</name>
<feature type="signal peptide" evidence="1">
    <location>
        <begin position="1"/>
        <end position="18"/>
    </location>
</feature>
<gene>
    <name evidence="2" type="ORF">ACFSKX_17080</name>
</gene>
<comment type="caution">
    <text evidence="2">The sequence shown here is derived from an EMBL/GenBank/DDBJ whole genome shotgun (WGS) entry which is preliminary data.</text>
</comment>
<dbReference type="EMBL" id="JBHUJD010000030">
    <property type="protein sequence ID" value="MFD2312137.1"/>
    <property type="molecule type" value="Genomic_DNA"/>
</dbReference>